<reference evidence="5" key="1">
    <citation type="submission" date="2018-12" db="EMBL/GenBank/DDBJ databases">
        <title>Genome sequence of Peanibacillus sp.</title>
        <authorList>
            <person name="Subramani G."/>
            <person name="Srinivasan S."/>
            <person name="Kim M.K."/>
        </authorList>
    </citation>
    <scope>NUCLEOTIDE SEQUENCE [LARGE SCALE GENOMIC DNA]</scope>
    <source>
        <strain evidence="5">18JY67-1</strain>
    </source>
</reference>
<dbReference type="Proteomes" id="UP000272528">
    <property type="component" value="Chromosome"/>
</dbReference>
<organism evidence="4 5">
    <name type="scientific">Paenibacillus albus</name>
    <dbReference type="NCBI Taxonomy" id="2495582"/>
    <lineage>
        <taxon>Bacteria</taxon>
        <taxon>Bacillati</taxon>
        <taxon>Bacillota</taxon>
        <taxon>Bacilli</taxon>
        <taxon>Bacillales</taxon>
        <taxon>Paenibacillaceae</taxon>
        <taxon>Paenibacillus</taxon>
    </lineage>
</organism>
<dbReference type="RefSeq" id="WP_126019374.1">
    <property type="nucleotide sequence ID" value="NZ_CP034437.1"/>
</dbReference>
<dbReference type="AlphaFoldDB" id="A0A3Q8XB88"/>
<dbReference type="InterPro" id="IPR050624">
    <property type="entry name" value="HTH-type_Tx_Regulator"/>
</dbReference>
<evidence type="ECO:0000259" key="3">
    <source>
        <dbReference type="PROSITE" id="PS50977"/>
    </source>
</evidence>
<feature type="domain" description="HTH tetR-type" evidence="3">
    <location>
        <begin position="19"/>
        <end position="79"/>
    </location>
</feature>
<gene>
    <name evidence="4" type="ORF">EJC50_27980</name>
</gene>
<evidence type="ECO:0000313" key="4">
    <source>
        <dbReference type="EMBL" id="AZN43112.1"/>
    </source>
</evidence>
<dbReference type="OrthoDB" id="9780824at2"/>
<dbReference type="Pfam" id="PF17754">
    <property type="entry name" value="TetR_C_14"/>
    <property type="match status" value="1"/>
</dbReference>
<dbReference type="Gene3D" id="1.10.357.10">
    <property type="entry name" value="Tetracycline Repressor, domain 2"/>
    <property type="match status" value="1"/>
</dbReference>
<feature type="DNA-binding region" description="H-T-H motif" evidence="2">
    <location>
        <begin position="42"/>
        <end position="61"/>
    </location>
</feature>
<dbReference type="PROSITE" id="PS50977">
    <property type="entry name" value="HTH_TETR_2"/>
    <property type="match status" value="1"/>
</dbReference>
<name>A0A3Q8XB88_9BACL</name>
<keyword evidence="1 2" id="KW-0238">DNA-binding</keyword>
<keyword evidence="5" id="KW-1185">Reference proteome</keyword>
<dbReference type="GO" id="GO:0003677">
    <property type="term" value="F:DNA binding"/>
    <property type="evidence" value="ECO:0007669"/>
    <property type="project" value="UniProtKB-UniRule"/>
</dbReference>
<dbReference type="SUPFAM" id="SSF46689">
    <property type="entry name" value="Homeodomain-like"/>
    <property type="match status" value="1"/>
</dbReference>
<dbReference type="PANTHER" id="PTHR43479">
    <property type="entry name" value="ACREF/ENVCD OPERON REPRESSOR-RELATED"/>
    <property type="match status" value="1"/>
</dbReference>
<dbReference type="Pfam" id="PF00440">
    <property type="entry name" value="TetR_N"/>
    <property type="match status" value="1"/>
</dbReference>
<evidence type="ECO:0000256" key="1">
    <source>
        <dbReference type="ARBA" id="ARBA00023125"/>
    </source>
</evidence>
<dbReference type="EMBL" id="CP034437">
    <property type="protein sequence ID" value="AZN43112.1"/>
    <property type="molecule type" value="Genomic_DNA"/>
</dbReference>
<dbReference type="KEGG" id="palb:EJC50_27980"/>
<dbReference type="InterPro" id="IPR041347">
    <property type="entry name" value="MftR_C"/>
</dbReference>
<dbReference type="InterPro" id="IPR009057">
    <property type="entry name" value="Homeodomain-like_sf"/>
</dbReference>
<dbReference type="PANTHER" id="PTHR43479:SF11">
    <property type="entry name" value="ACREF_ENVCD OPERON REPRESSOR-RELATED"/>
    <property type="match status" value="1"/>
</dbReference>
<proteinExistence type="predicted"/>
<evidence type="ECO:0000313" key="5">
    <source>
        <dbReference type="Proteomes" id="UP000272528"/>
    </source>
</evidence>
<dbReference type="PRINTS" id="PR00455">
    <property type="entry name" value="HTHTETR"/>
</dbReference>
<evidence type="ECO:0000256" key="2">
    <source>
        <dbReference type="PROSITE-ProRule" id="PRU00335"/>
    </source>
</evidence>
<dbReference type="Gene3D" id="1.10.10.60">
    <property type="entry name" value="Homeodomain-like"/>
    <property type="match status" value="1"/>
</dbReference>
<dbReference type="InterPro" id="IPR001647">
    <property type="entry name" value="HTH_TetR"/>
</dbReference>
<sequence length="202" mass="23096">MYSGDLLPMKIGLREKKKKKTRLTLQQHALRLFKEQGYQATTIEQIAEASEISPSTFFRYFATKEALVLEDDYDPILIRAFQRQSPKLTPIQAFRAAMREGFDEISEEEKVALEERIKLTRSVPELRAASLLQTNDTLKVFTEILSERLRIPKNDFKVMTLSGAILGAVMAVQEYCLDHEDAKFMEKVDEAMAMLEEGLTLG</sequence>
<accession>A0A3Q8XB88</accession>
<protein>
    <submittedName>
        <fullName evidence="4">TetR family transcriptional regulator</fullName>
    </submittedName>
</protein>